<reference evidence="1" key="1">
    <citation type="submission" date="2019-08" db="EMBL/GenBank/DDBJ databases">
        <title>The genome of the North American firefly Photinus pyralis.</title>
        <authorList>
            <consortium name="Photinus pyralis genome working group"/>
            <person name="Fallon T.R."/>
            <person name="Sander Lower S.E."/>
            <person name="Weng J.-K."/>
        </authorList>
    </citation>
    <scope>NUCLEOTIDE SEQUENCE</scope>
    <source>
        <strain evidence="1">TRF0915ILg1</strain>
        <tissue evidence="1">Whole body</tissue>
    </source>
</reference>
<gene>
    <name evidence="1" type="ORF">ILUMI_27034</name>
</gene>
<dbReference type="Proteomes" id="UP000801492">
    <property type="component" value="Unassembled WGS sequence"/>
</dbReference>
<dbReference type="AlphaFoldDB" id="A0A8K0C7A9"/>
<protein>
    <submittedName>
        <fullName evidence="1">Uncharacterized protein</fullName>
    </submittedName>
</protein>
<evidence type="ECO:0000313" key="1">
    <source>
        <dbReference type="EMBL" id="KAF2879127.1"/>
    </source>
</evidence>
<sequence>MEDPFERYVLLQLYLINNNQSEQNCLKFVSHLQGLYMVKNGIIDFTRFPPHVPRGQYMIQIILSDGNAFVAELQIEYIIEGIIKKWEKS</sequence>
<comment type="caution">
    <text evidence="1">The sequence shown here is derived from an EMBL/GenBank/DDBJ whole genome shotgun (WGS) entry which is preliminary data.</text>
</comment>
<accession>A0A8K0C7A9</accession>
<dbReference type="EMBL" id="VTPC01091223">
    <property type="protein sequence ID" value="KAF2879127.1"/>
    <property type="molecule type" value="Genomic_DNA"/>
</dbReference>
<name>A0A8K0C7A9_IGNLU</name>
<evidence type="ECO:0000313" key="2">
    <source>
        <dbReference type="Proteomes" id="UP000801492"/>
    </source>
</evidence>
<keyword evidence="2" id="KW-1185">Reference proteome</keyword>
<proteinExistence type="predicted"/>
<organism evidence="1 2">
    <name type="scientific">Ignelater luminosus</name>
    <name type="common">Cucubano</name>
    <name type="synonym">Pyrophorus luminosus</name>
    <dbReference type="NCBI Taxonomy" id="2038154"/>
    <lineage>
        <taxon>Eukaryota</taxon>
        <taxon>Metazoa</taxon>
        <taxon>Ecdysozoa</taxon>
        <taxon>Arthropoda</taxon>
        <taxon>Hexapoda</taxon>
        <taxon>Insecta</taxon>
        <taxon>Pterygota</taxon>
        <taxon>Neoptera</taxon>
        <taxon>Endopterygota</taxon>
        <taxon>Coleoptera</taxon>
        <taxon>Polyphaga</taxon>
        <taxon>Elateriformia</taxon>
        <taxon>Elateroidea</taxon>
        <taxon>Elateridae</taxon>
        <taxon>Agrypninae</taxon>
        <taxon>Pyrophorini</taxon>
        <taxon>Ignelater</taxon>
    </lineage>
</organism>